<evidence type="ECO:0000313" key="2">
    <source>
        <dbReference type="Proteomes" id="UP001438707"/>
    </source>
</evidence>
<comment type="caution">
    <text evidence="1">The sequence shown here is derived from an EMBL/GenBank/DDBJ whole genome shotgun (WGS) entry which is preliminary data.</text>
</comment>
<accession>A0AAW1Q924</accession>
<sequence length="131" mass="14333">MRHVSQIKADQIVRGQLDLHLKVATRKATRDPIAPSLASLKKTKQLPSCLSQLHNKTLALWAVGRKQARLTMYMDAHGVKDMARALAWMMPQQGTGELQGEHTPVGSPTSLLLTKLLALSIAKQTSGGHYS</sequence>
<dbReference type="EMBL" id="JALJOS010000071">
    <property type="protein sequence ID" value="KAK9817402.1"/>
    <property type="molecule type" value="Genomic_DNA"/>
</dbReference>
<organism evidence="1 2">
    <name type="scientific">Apatococcus lobatus</name>
    <dbReference type="NCBI Taxonomy" id="904363"/>
    <lineage>
        <taxon>Eukaryota</taxon>
        <taxon>Viridiplantae</taxon>
        <taxon>Chlorophyta</taxon>
        <taxon>core chlorophytes</taxon>
        <taxon>Trebouxiophyceae</taxon>
        <taxon>Chlorellales</taxon>
        <taxon>Chlorellaceae</taxon>
        <taxon>Apatococcus</taxon>
    </lineage>
</organism>
<gene>
    <name evidence="1" type="ORF">WJX74_001410</name>
</gene>
<proteinExistence type="predicted"/>
<name>A0AAW1Q924_9CHLO</name>
<protein>
    <submittedName>
        <fullName evidence="1">Uncharacterized protein</fullName>
    </submittedName>
</protein>
<dbReference type="Proteomes" id="UP001438707">
    <property type="component" value="Unassembled WGS sequence"/>
</dbReference>
<evidence type="ECO:0000313" key="1">
    <source>
        <dbReference type="EMBL" id="KAK9817402.1"/>
    </source>
</evidence>
<reference evidence="1 2" key="1">
    <citation type="journal article" date="2024" name="Nat. Commun.">
        <title>Phylogenomics reveals the evolutionary origins of lichenization in chlorophyte algae.</title>
        <authorList>
            <person name="Puginier C."/>
            <person name="Libourel C."/>
            <person name="Otte J."/>
            <person name="Skaloud P."/>
            <person name="Haon M."/>
            <person name="Grisel S."/>
            <person name="Petersen M."/>
            <person name="Berrin J.G."/>
            <person name="Delaux P.M."/>
            <person name="Dal Grande F."/>
            <person name="Keller J."/>
        </authorList>
    </citation>
    <scope>NUCLEOTIDE SEQUENCE [LARGE SCALE GENOMIC DNA]</scope>
    <source>
        <strain evidence="1 2">SAG 2145</strain>
    </source>
</reference>
<dbReference type="AlphaFoldDB" id="A0AAW1Q924"/>
<keyword evidence="2" id="KW-1185">Reference proteome</keyword>